<sequence length="40" mass="4586">MLSLCIDLVRRSFISLQLLPLLYPCWGAHRPGSWAVLLVF</sequence>
<name>A0A0E9PNB6_ANGAN</name>
<dbReference type="AlphaFoldDB" id="A0A0E9PNB6"/>
<protein>
    <submittedName>
        <fullName evidence="1">Uncharacterized protein</fullName>
    </submittedName>
</protein>
<organism evidence="1">
    <name type="scientific">Anguilla anguilla</name>
    <name type="common">European freshwater eel</name>
    <name type="synonym">Muraena anguilla</name>
    <dbReference type="NCBI Taxonomy" id="7936"/>
    <lineage>
        <taxon>Eukaryota</taxon>
        <taxon>Metazoa</taxon>
        <taxon>Chordata</taxon>
        <taxon>Craniata</taxon>
        <taxon>Vertebrata</taxon>
        <taxon>Euteleostomi</taxon>
        <taxon>Actinopterygii</taxon>
        <taxon>Neopterygii</taxon>
        <taxon>Teleostei</taxon>
        <taxon>Anguilliformes</taxon>
        <taxon>Anguillidae</taxon>
        <taxon>Anguilla</taxon>
    </lineage>
</organism>
<dbReference type="EMBL" id="GBXM01089854">
    <property type="protein sequence ID" value="JAH18723.1"/>
    <property type="molecule type" value="Transcribed_RNA"/>
</dbReference>
<reference evidence="1" key="2">
    <citation type="journal article" date="2015" name="Fish Shellfish Immunol.">
        <title>Early steps in the European eel (Anguilla anguilla)-Vibrio vulnificus interaction in the gills: Role of the RtxA13 toxin.</title>
        <authorList>
            <person name="Callol A."/>
            <person name="Pajuelo D."/>
            <person name="Ebbesson L."/>
            <person name="Teles M."/>
            <person name="MacKenzie S."/>
            <person name="Amaro C."/>
        </authorList>
    </citation>
    <scope>NUCLEOTIDE SEQUENCE</scope>
</reference>
<accession>A0A0E9PNB6</accession>
<reference evidence="1" key="1">
    <citation type="submission" date="2014-11" db="EMBL/GenBank/DDBJ databases">
        <authorList>
            <person name="Amaro Gonzalez C."/>
        </authorList>
    </citation>
    <scope>NUCLEOTIDE SEQUENCE</scope>
</reference>
<evidence type="ECO:0000313" key="1">
    <source>
        <dbReference type="EMBL" id="JAH05762.1"/>
    </source>
</evidence>
<dbReference type="EMBL" id="GBXM01102815">
    <property type="protein sequence ID" value="JAH05762.1"/>
    <property type="molecule type" value="Transcribed_RNA"/>
</dbReference>
<proteinExistence type="predicted"/>